<dbReference type="Pfam" id="PF01476">
    <property type="entry name" value="LysM"/>
    <property type="match status" value="1"/>
</dbReference>
<reference evidence="2" key="2">
    <citation type="journal article" date="2017" name="Nat. Commun.">
        <title>Single-virus genomics reveals hidden cosmopolitan and abundant viruses.</title>
        <authorList>
            <person name="Martinez-Hernandez F."/>
            <person name="Fornas O."/>
            <person name="Lluesma Gomez M."/>
            <person name="Bolduc B."/>
            <person name="de la Cruz Pena M.J."/>
            <person name="Martinez J.M."/>
            <person name="Anton J."/>
            <person name="Gasol J.M."/>
            <person name="Rosselli R."/>
            <person name="Rodriguez-Valera F."/>
            <person name="Sullivan M.B."/>
            <person name="Acinas S.G."/>
            <person name="Martinez-Garcia M."/>
        </authorList>
    </citation>
    <scope>NUCLEOTIDE SEQUENCE</scope>
</reference>
<organism evidence="2">
    <name type="scientific">uncultured virus</name>
    <dbReference type="NCBI Taxonomy" id="340016"/>
    <lineage>
        <taxon>Viruses</taxon>
        <taxon>environmental samples</taxon>
    </lineage>
</organism>
<dbReference type="InterPro" id="IPR018392">
    <property type="entry name" value="LysM"/>
</dbReference>
<name>A0A218MNE4_9VIRU</name>
<protein>
    <recommendedName>
        <fullName evidence="1">LysM domain-containing protein</fullName>
    </recommendedName>
</protein>
<dbReference type="SUPFAM" id="SSF54106">
    <property type="entry name" value="LysM domain"/>
    <property type="match status" value="1"/>
</dbReference>
<dbReference type="SMART" id="SM00257">
    <property type="entry name" value="LysM"/>
    <property type="match status" value="1"/>
</dbReference>
<reference evidence="2" key="1">
    <citation type="submission" date="2016-10" db="EMBL/GenBank/DDBJ databases">
        <authorList>
            <person name="Varghese N."/>
        </authorList>
    </citation>
    <scope>NUCLEOTIDE SEQUENCE</scope>
</reference>
<accession>A0A218MNE4</accession>
<dbReference type="PROSITE" id="PS51782">
    <property type="entry name" value="LYSM"/>
    <property type="match status" value="1"/>
</dbReference>
<feature type="domain" description="LysM" evidence="1">
    <location>
        <begin position="36"/>
        <end position="83"/>
    </location>
</feature>
<evidence type="ECO:0000313" key="2">
    <source>
        <dbReference type="EMBL" id="ASF00795.1"/>
    </source>
</evidence>
<dbReference type="CDD" id="cd00118">
    <property type="entry name" value="LysM"/>
    <property type="match status" value="1"/>
</dbReference>
<dbReference type="Gene3D" id="3.10.350.10">
    <property type="entry name" value="LysM domain"/>
    <property type="match status" value="1"/>
</dbReference>
<dbReference type="InterPro" id="IPR036779">
    <property type="entry name" value="LysM_dom_sf"/>
</dbReference>
<evidence type="ECO:0000259" key="1">
    <source>
        <dbReference type="PROSITE" id="PS51782"/>
    </source>
</evidence>
<sequence length="85" mass="9649">MATGPYNIDKVYRLSYDEGDYSLERELNDSLADSGIQHTVLEGETLHSIAFKYYHDSGRWADIADFNEIVDPLDINKGDIILIPN</sequence>
<dbReference type="EMBL" id="KY052856">
    <property type="protein sequence ID" value="ASF00795.1"/>
    <property type="molecule type" value="Genomic_DNA"/>
</dbReference>
<proteinExistence type="predicted"/>